<accession>A0A6J7W7Z8</accession>
<dbReference type="InterPro" id="IPR016024">
    <property type="entry name" value="ARM-type_fold"/>
</dbReference>
<dbReference type="SUPFAM" id="SSF48371">
    <property type="entry name" value="ARM repeat"/>
    <property type="match status" value="1"/>
</dbReference>
<reference evidence="2" key="1">
    <citation type="submission" date="2020-05" db="EMBL/GenBank/DDBJ databases">
        <authorList>
            <person name="Chiriac C."/>
            <person name="Salcher M."/>
            <person name="Ghai R."/>
            <person name="Kavagutti S V."/>
        </authorList>
    </citation>
    <scope>NUCLEOTIDE SEQUENCE</scope>
</reference>
<dbReference type="InterPro" id="IPR011989">
    <property type="entry name" value="ARM-like"/>
</dbReference>
<keyword evidence="1" id="KW-1133">Transmembrane helix</keyword>
<dbReference type="Gene3D" id="1.25.10.10">
    <property type="entry name" value="Leucine-rich Repeat Variant"/>
    <property type="match status" value="1"/>
</dbReference>
<evidence type="ECO:0000313" key="2">
    <source>
        <dbReference type="EMBL" id="CAB5161978.1"/>
    </source>
</evidence>
<organism evidence="2">
    <name type="scientific">freshwater metagenome</name>
    <dbReference type="NCBI Taxonomy" id="449393"/>
    <lineage>
        <taxon>unclassified sequences</taxon>
        <taxon>metagenomes</taxon>
        <taxon>ecological metagenomes</taxon>
    </lineage>
</organism>
<protein>
    <submittedName>
        <fullName evidence="2">Unannotated protein</fullName>
    </submittedName>
</protein>
<dbReference type="EMBL" id="CAFBRZ010000115">
    <property type="protein sequence ID" value="CAB5161978.1"/>
    <property type="molecule type" value="Genomic_DNA"/>
</dbReference>
<sequence length="224" mass="24701">MHKNKILLMITLIFIVIAVICIYISSEPSNTPPVSKPVEYKIALAKKAPALEGLHKSSEHLIDTRKIDDSKIQVKALLQDEIQLEQEQITTAMELINSADNEERIEGIELLGAYPNPESEAILTQLLTNEEASDIRNVAALSLGAFEVLVDSTINDLILALADESEDVRFSALSTLENYMLGLEEVSNSRKTIHSQLTAKTLSSELPQDTRDALTDILSDESSQ</sequence>
<proteinExistence type="predicted"/>
<name>A0A6J7W7Z8_9ZZZZ</name>
<dbReference type="AlphaFoldDB" id="A0A6J7W7Z8"/>
<evidence type="ECO:0000256" key="1">
    <source>
        <dbReference type="SAM" id="Phobius"/>
    </source>
</evidence>
<keyword evidence="1" id="KW-0472">Membrane</keyword>
<feature type="transmembrane region" description="Helical" evidence="1">
    <location>
        <begin position="7"/>
        <end position="26"/>
    </location>
</feature>
<gene>
    <name evidence="2" type="ORF">UFOPK4444_01355</name>
</gene>
<dbReference type="Pfam" id="PF13646">
    <property type="entry name" value="HEAT_2"/>
    <property type="match status" value="1"/>
</dbReference>
<keyword evidence="1" id="KW-0812">Transmembrane</keyword>